<dbReference type="InterPro" id="IPR011006">
    <property type="entry name" value="CheY-like_superfamily"/>
</dbReference>
<dbReference type="KEGG" id="cceu:CBR64_08865"/>
<dbReference type="PROSITE" id="PS00622">
    <property type="entry name" value="HTH_LUXR_1"/>
    <property type="match status" value="1"/>
</dbReference>
<proteinExistence type="predicted"/>
<evidence type="ECO:0000313" key="8">
    <source>
        <dbReference type="EMBL" id="ARU51575.1"/>
    </source>
</evidence>
<keyword evidence="2" id="KW-0805">Transcription regulation</keyword>
<feature type="domain" description="Response regulatory" evidence="7">
    <location>
        <begin position="3"/>
        <end position="142"/>
    </location>
</feature>
<dbReference type="Pfam" id="PF00072">
    <property type="entry name" value="Response_reg"/>
    <property type="match status" value="1"/>
</dbReference>
<dbReference type="PRINTS" id="PR00038">
    <property type="entry name" value="HTHLUXR"/>
</dbReference>
<dbReference type="CDD" id="cd17535">
    <property type="entry name" value="REC_NarL-like"/>
    <property type="match status" value="1"/>
</dbReference>
<dbReference type="InterPro" id="IPR016032">
    <property type="entry name" value="Sig_transdc_resp-reg_C-effctor"/>
</dbReference>
<evidence type="ECO:0000256" key="3">
    <source>
        <dbReference type="ARBA" id="ARBA00023125"/>
    </source>
</evidence>
<dbReference type="AlphaFoldDB" id="A0A1Y0HWA0"/>
<accession>A0A1Y0HWA0</accession>
<sequence length="237" mass="24738">MIRVAVVDDHPVFRLGMAALLDSFDGVRVVGQAATAAEARRLLGLTPSVASADATVGGTAEEEARGPDARADVVLMDLDLGDGSGVDVTRDLVRARPAARVLVVTMHEDDDAVVAAVRAGARGFLVKSASPAEVERAVHAVADGAMILSPSVADRAMAYVVGGRTAARVPFPQLTDREREVLDLVAAGLDNASISRRLVLSPKTVRNHVANVLAKLAVRDRSAAIVRAREEGLGTAR</sequence>
<evidence type="ECO:0000256" key="1">
    <source>
        <dbReference type="ARBA" id="ARBA00022553"/>
    </source>
</evidence>
<feature type="modified residue" description="4-aspartylphosphate" evidence="5">
    <location>
        <position position="77"/>
    </location>
</feature>
<evidence type="ECO:0000259" key="7">
    <source>
        <dbReference type="PROSITE" id="PS50110"/>
    </source>
</evidence>
<dbReference type="RefSeq" id="WP_087470608.1">
    <property type="nucleotide sequence ID" value="NZ_CP021383.1"/>
</dbReference>
<name>A0A1Y0HWA0_CELCE</name>
<keyword evidence="1 5" id="KW-0597">Phosphoprotein</keyword>
<gene>
    <name evidence="8" type="ORF">CBR64_08865</name>
</gene>
<evidence type="ECO:0000256" key="5">
    <source>
        <dbReference type="PROSITE-ProRule" id="PRU00169"/>
    </source>
</evidence>
<dbReference type="Gene3D" id="3.40.50.2300">
    <property type="match status" value="1"/>
</dbReference>
<dbReference type="PROSITE" id="PS50043">
    <property type="entry name" value="HTH_LUXR_2"/>
    <property type="match status" value="1"/>
</dbReference>
<keyword evidence="3 8" id="KW-0238">DNA-binding</keyword>
<reference evidence="8 9" key="1">
    <citation type="submission" date="2017-05" db="EMBL/GenBank/DDBJ databases">
        <authorList>
            <person name="Song R."/>
            <person name="Chenine A.L."/>
            <person name="Ruprecht R.M."/>
        </authorList>
    </citation>
    <scope>NUCLEOTIDE SEQUENCE [LARGE SCALE GENOMIC DNA]</scope>
    <source>
        <strain evidence="8 9">PSBB019</strain>
    </source>
</reference>
<dbReference type="GO" id="GO:0003677">
    <property type="term" value="F:DNA binding"/>
    <property type="evidence" value="ECO:0007669"/>
    <property type="project" value="UniProtKB-KW"/>
</dbReference>
<evidence type="ECO:0000313" key="9">
    <source>
        <dbReference type="Proteomes" id="UP000196228"/>
    </source>
</evidence>
<dbReference type="Proteomes" id="UP000196228">
    <property type="component" value="Chromosome"/>
</dbReference>
<dbReference type="InterPro" id="IPR000792">
    <property type="entry name" value="Tscrpt_reg_LuxR_C"/>
</dbReference>
<dbReference type="PANTHER" id="PTHR43214:SF24">
    <property type="entry name" value="TRANSCRIPTIONAL REGULATORY PROTEIN NARL-RELATED"/>
    <property type="match status" value="1"/>
</dbReference>
<dbReference type="OrthoDB" id="9808843at2"/>
<evidence type="ECO:0000256" key="2">
    <source>
        <dbReference type="ARBA" id="ARBA00023015"/>
    </source>
</evidence>
<dbReference type="GO" id="GO:0000160">
    <property type="term" value="P:phosphorelay signal transduction system"/>
    <property type="evidence" value="ECO:0007669"/>
    <property type="project" value="InterPro"/>
</dbReference>
<dbReference type="PROSITE" id="PS50110">
    <property type="entry name" value="RESPONSE_REGULATORY"/>
    <property type="match status" value="1"/>
</dbReference>
<dbReference type="InterPro" id="IPR039420">
    <property type="entry name" value="WalR-like"/>
</dbReference>
<dbReference type="CDD" id="cd06170">
    <property type="entry name" value="LuxR_C_like"/>
    <property type="match status" value="1"/>
</dbReference>
<dbReference type="SUPFAM" id="SSF52172">
    <property type="entry name" value="CheY-like"/>
    <property type="match status" value="1"/>
</dbReference>
<feature type="domain" description="HTH luxR-type" evidence="6">
    <location>
        <begin position="167"/>
        <end position="232"/>
    </location>
</feature>
<evidence type="ECO:0000259" key="6">
    <source>
        <dbReference type="PROSITE" id="PS50043"/>
    </source>
</evidence>
<organism evidence="8 9">
    <name type="scientific">Cellulosimicrobium cellulans</name>
    <name type="common">Arthrobacter luteus</name>
    <dbReference type="NCBI Taxonomy" id="1710"/>
    <lineage>
        <taxon>Bacteria</taxon>
        <taxon>Bacillati</taxon>
        <taxon>Actinomycetota</taxon>
        <taxon>Actinomycetes</taxon>
        <taxon>Micrococcales</taxon>
        <taxon>Promicromonosporaceae</taxon>
        <taxon>Cellulosimicrobium</taxon>
    </lineage>
</organism>
<dbReference type="SUPFAM" id="SSF46894">
    <property type="entry name" value="C-terminal effector domain of the bipartite response regulators"/>
    <property type="match status" value="1"/>
</dbReference>
<dbReference type="PANTHER" id="PTHR43214">
    <property type="entry name" value="TWO-COMPONENT RESPONSE REGULATOR"/>
    <property type="match status" value="1"/>
</dbReference>
<dbReference type="InterPro" id="IPR058245">
    <property type="entry name" value="NreC/VraR/RcsB-like_REC"/>
</dbReference>
<dbReference type="Pfam" id="PF00196">
    <property type="entry name" value="GerE"/>
    <property type="match status" value="1"/>
</dbReference>
<dbReference type="GO" id="GO:0006355">
    <property type="term" value="P:regulation of DNA-templated transcription"/>
    <property type="evidence" value="ECO:0007669"/>
    <property type="project" value="InterPro"/>
</dbReference>
<dbReference type="SMART" id="SM00421">
    <property type="entry name" value="HTH_LUXR"/>
    <property type="match status" value="1"/>
</dbReference>
<evidence type="ECO:0000256" key="4">
    <source>
        <dbReference type="ARBA" id="ARBA00023163"/>
    </source>
</evidence>
<keyword evidence="4" id="KW-0804">Transcription</keyword>
<dbReference type="SMART" id="SM00448">
    <property type="entry name" value="REC"/>
    <property type="match status" value="1"/>
</dbReference>
<dbReference type="InterPro" id="IPR001789">
    <property type="entry name" value="Sig_transdc_resp-reg_receiver"/>
</dbReference>
<protein>
    <submittedName>
        <fullName evidence="8">DNA-binding response regulator</fullName>
    </submittedName>
</protein>
<dbReference type="EMBL" id="CP021383">
    <property type="protein sequence ID" value="ARU51575.1"/>
    <property type="molecule type" value="Genomic_DNA"/>
</dbReference>